<keyword evidence="1" id="KW-0812">Transmembrane</keyword>
<sequence>MDPHRLFTIVNSAALAGWVLLWFAPRARVTRRLVHSGLFSLLLAALYLAILAPNFDFGSFDDFNSLEGVMRLFQKPWVMLAGWVHYLAFDLWVGSWIVRDAEARQTSHWAVIPCLLATLMFGPVGLLLYVALVRRALPSGRA</sequence>
<feature type="transmembrane region" description="Helical" evidence="1">
    <location>
        <begin position="110"/>
        <end position="132"/>
    </location>
</feature>
<reference evidence="2" key="1">
    <citation type="submission" date="2021-08" db="EMBL/GenBank/DDBJ databases">
        <authorList>
            <person name="Stevens D.C."/>
        </authorList>
    </citation>
    <scope>NUCLEOTIDE SEQUENCE</scope>
    <source>
        <strain evidence="2">DSM 53165</strain>
    </source>
</reference>
<name>A0ABS7U2U4_9BACT</name>
<keyword evidence="3" id="KW-1185">Reference proteome</keyword>
<keyword evidence="1" id="KW-1133">Transmembrane helix</keyword>
<dbReference type="EMBL" id="JAIRAU010000049">
    <property type="protein sequence ID" value="MBZ5714770.1"/>
    <property type="molecule type" value="Genomic_DNA"/>
</dbReference>
<evidence type="ECO:0000256" key="1">
    <source>
        <dbReference type="SAM" id="Phobius"/>
    </source>
</evidence>
<accession>A0ABS7U2U4</accession>
<evidence type="ECO:0000313" key="2">
    <source>
        <dbReference type="EMBL" id="MBZ5714770.1"/>
    </source>
</evidence>
<dbReference type="PANTHER" id="PTHR34543:SF1">
    <property type="entry name" value="PROTEIN ABA DEFICIENT 4, CHLOROPLASTIC"/>
    <property type="match status" value="1"/>
</dbReference>
<feature type="transmembrane region" description="Helical" evidence="1">
    <location>
        <begin position="77"/>
        <end position="98"/>
    </location>
</feature>
<comment type="caution">
    <text evidence="2">The sequence shown here is derived from an EMBL/GenBank/DDBJ whole genome shotgun (WGS) entry which is preliminary data.</text>
</comment>
<dbReference type="InterPro" id="IPR025461">
    <property type="entry name" value="ABA4-like"/>
</dbReference>
<protein>
    <submittedName>
        <fullName evidence="2">DUF4281 domain-containing protein</fullName>
    </submittedName>
</protein>
<dbReference type="Pfam" id="PF14108">
    <property type="entry name" value="ABA4-like"/>
    <property type="match status" value="1"/>
</dbReference>
<evidence type="ECO:0000313" key="3">
    <source>
        <dbReference type="Proteomes" id="UP001139031"/>
    </source>
</evidence>
<dbReference type="RefSeq" id="WP_224196502.1">
    <property type="nucleotide sequence ID" value="NZ_JAIRAU010000049.1"/>
</dbReference>
<feature type="transmembrane region" description="Helical" evidence="1">
    <location>
        <begin position="36"/>
        <end position="57"/>
    </location>
</feature>
<organism evidence="2 3">
    <name type="scientific">Nannocystis pusilla</name>
    <dbReference type="NCBI Taxonomy" id="889268"/>
    <lineage>
        <taxon>Bacteria</taxon>
        <taxon>Pseudomonadati</taxon>
        <taxon>Myxococcota</taxon>
        <taxon>Polyangia</taxon>
        <taxon>Nannocystales</taxon>
        <taxon>Nannocystaceae</taxon>
        <taxon>Nannocystis</taxon>
    </lineage>
</organism>
<feature type="transmembrane region" description="Helical" evidence="1">
    <location>
        <begin position="6"/>
        <end position="24"/>
    </location>
</feature>
<gene>
    <name evidence="2" type="ORF">K7C98_36530</name>
</gene>
<dbReference type="Proteomes" id="UP001139031">
    <property type="component" value="Unassembled WGS sequence"/>
</dbReference>
<proteinExistence type="predicted"/>
<keyword evidence="1" id="KW-0472">Membrane</keyword>
<dbReference type="PANTHER" id="PTHR34543">
    <property type="entry name" value="PROTEIN ABA DEFICIENT 4, CHLOROPLASTIC"/>
    <property type="match status" value="1"/>
</dbReference>